<dbReference type="RefSeq" id="WP_157116510.1">
    <property type="nucleotide sequence ID" value="NZ_JAAXOT010000013.1"/>
</dbReference>
<keyword evidence="2" id="KW-0032">Aminotransferase</keyword>
<keyword evidence="2" id="KW-0808">Transferase</keyword>
<dbReference type="Gene3D" id="3.40.640.10">
    <property type="entry name" value="Type I PLP-dependent aspartate aminotransferase-like (Major domain)"/>
    <property type="match status" value="1"/>
</dbReference>
<organism evidence="2 3">
    <name type="scientific">Nocardia flavorosea</name>
    <dbReference type="NCBI Taxonomy" id="53429"/>
    <lineage>
        <taxon>Bacteria</taxon>
        <taxon>Bacillati</taxon>
        <taxon>Actinomycetota</taxon>
        <taxon>Actinomycetes</taxon>
        <taxon>Mycobacteriales</taxon>
        <taxon>Nocardiaceae</taxon>
        <taxon>Nocardia</taxon>
    </lineage>
</organism>
<gene>
    <name evidence="2" type="ORF">HGA15_23370</name>
</gene>
<evidence type="ECO:0000313" key="2">
    <source>
        <dbReference type="EMBL" id="NKY59038.1"/>
    </source>
</evidence>
<dbReference type="InterPro" id="IPR015422">
    <property type="entry name" value="PyrdxlP-dep_Trfase_small"/>
</dbReference>
<dbReference type="AlphaFoldDB" id="A0A846YP01"/>
<evidence type="ECO:0000313" key="3">
    <source>
        <dbReference type="Proteomes" id="UP000570678"/>
    </source>
</evidence>
<comment type="caution">
    <text evidence="2">The sequence shown here is derived from an EMBL/GenBank/DDBJ whole genome shotgun (WGS) entry which is preliminary data.</text>
</comment>
<dbReference type="InterPro" id="IPR015424">
    <property type="entry name" value="PyrdxlP-dep_Trfase"/>
</dbReference>
<dbReference type="PANTHER" id="PTHR14237:SF19">
    <property type="entry name" value="MITOCHONDRIAL AMIDOXIME REDUCING COMPONENT 1"/>
    <property type="match status" value="1"/>
</dbReference>
<feature type="domain" description="Aminotransferase class V" evidence="1">
    <location>
        <begin position="70"/>
        <end position="462"/>
    </location>
</feature>
<dbReference type="Pfam" id="PF00266">
    <property type="entry name" value="Aminotran_5"/>
    <property type="match status" value="1"/>
</dbReference>
<proteinExistence type="predicted"/>
<accession>A0A846YP01</accession>
<evidence type="ECO:0000259" key="1">
    <source>
        <dbReference type="Pfam" id="PF00266"/>
    </source>
</evidence>
<protein>
    <submittedName>
        <fullName evidence="2">Aminotransferase class V-fold PLP-dependent enzyme</fullName>
    </submittedName>
</protein>
<name>A0A846YP01_9NOCA</name>
<keyword evidence="3" id="KW-1185">Reference proteome</keyword>
<sequence>MSTSREQTVAAPADFLTAYPDYETTGALDLLRSTEYRYLDDGGVVYLDFAGAGLAATAQHRAHEARLAGQCFGNPHSENPTSRAATDSVEQARRAVLAHLNADPAEYCAIFTANASAACRLVGEAYPFTRGARYVVAADNHNSVIGIREFARARGGRVVYAPIDTPDLRTTDEAVDAALGSRRITTTGRRGLFAYPAQSNFTGVQHPLDWVELAQRRGYDVLLDAAAYLPANALDLSVVKPDFVPISWYKLFGYPTGIGCLVARRSALARLRRPWFAGGTIAAASLQGNWHVAADDESAFEDGTLNFLSIPDVTFGLDWLREIGLDTVRRRVTCLTGRLLDRLSSLRHDNGAPMIRIYGPVDTARRGGTVTFNFLDPDGVVIDERLIAAESAAAGISLRTGCFCNPGAGEAAFGISLPVLSRLFRTRMATMDEYIAALGLPSGGAIRVSFGPVSDFADLQYFLRFAENTYRNRPATQQGLRPRERC</sequence>
<dbReference type="SUPFAM" id="SSF53383">
    <property type="entry name" value="PLP-dependent transferases"/>
    <property type="match status" value="1"/>
</dbReference>
<dbReference type="Proteomes" id="UP000570678">
    <property type="component" value="Unassembled WGS sequence"/>
</dbReference>
<dbReference type="EMBL" id="JAAXOT010000013">
    <property type="protein sequence ID" value="NKY59038.1"/>
    <property type="molecule type" value="Genomic_DNA"/>
</dbReference>
<dbReference type="InterPro" id="IPR000192">
    <property type="entry name" value="Aminotrans_V_dom"/>
</dbReference>
<dbReference type="GO" id="GO:0008483">
    <property type="term" value="F:transaminase activity"/>
    <property type="evidence" value="ECO:0007669"/>
    <property type="project" value="UniProtKB-KW"/>
</dbReference>
<dbReference type="PANTHER" id="PTHR14237">
    <property type="entry name" value="MOLYBDOPTERIN COFACTOR SULFURASE MOSC"/>
    <property type="match status" value="1"/>
</dbReference>
<dbReference type="Gene3D" id="3.90.1150.10">
    <property type="entry name" value="Aspartate Aminotransferase, domain 1"/>
    <property type="match status" value="1"/>
</dbReference>
<reference evidence="2 3" key="1">
    <citation type="submission" date="2020-04" db="EMBL/GenBank/DDBJ databases">
        <title>MicrobeNet Type strains.</title>
        <authorList>
            <person name="Nicholson A.C."/>
        </authorList>
    </citation>
    <scope>NUCLEOTIDE SEQUENCE [LARGE SCALE GENOMIC DNA]</scope>
    <source>
        <strain evidence="2 3">JCM 3332</strain>
    </source>
</reference>
<dbReference type="InterPro" id="IPR015421">
    <property type="entry name" value="PyrdxlP-dep_Trfase_major"/>
</dbReference>